<proteinExistence type="predicted"/>
<dbReference type="Proteomes" id="UP000824260">
    <property type="component" value="Unassembled WGS sequence"/>
</dbReference>
<dbReference type="AlphaFoldDB" id="A0A9D1CYJ5"/>
<gene>
    <name evidence="1" type="ORF">IAA52_10930</name>
</gene>
<reference evidence="1" key="1">
    <citation type="submission" date="2020-10" db="EMBL/GenBank/DDBJ databases">
        <authorList>
            <person name="Gilroy R."/>
        </authorList>
    </citation>
    <scope>NUCLEOTIDE SEQUENCE</scope>
    <source>
        <strain evidence="1">ChiSjej6B24-2974</strain>
    </source>
</reference>
<accession>A0A9D1CYJ5</accession>
<sequence length="79" mass="8808">MLFVNVQNPDALFRKVGECEGAVSYLDGQGARRDFKPVAAQMLTYGAPLRPREIPALEVLAENPNDQARLMRCMMDAHC</sequence>
<reference evidence="1" key="2">
    <citation type="journal article" date="2021" name="PeerJ">
        <title>Extensive microbial diversity within the chicken gut microbiome revealed by metagenomics and culture.</title>
        <authorList>
            <person name="Gilroy R."/>
            <person name="Ravi A."/>
            <person name="Getino M."/>
            <person name="Pursley I."/>
            <person name="Horton D.L."/>
            <person name="Alikhan N.F."/>
            <person name="Baker D."/>
            <person name="Gharbi K."/>
            <person name="Hall N."/>
            <person name="Watson M."/>
            <person name="Adriaenssens E.M."/>
            <person name="Foster-Nyarko E."/>
            <person name="Jarju S."/>
            <person name="Secka A."/>
            <person name="Antonio M."/>
            <person name="Oren A."/>
            <person name="Chaudhuri R.R."/>
            <person name="La Ragione R."/>
            <person name="Hildebrand F."/>
            <person name="Pallen M.J."/>
        </authorList>
    </citation>
    <scope>NUCLEOTIDE SEQUENCE</scope>
    <source>
        <strain evidence="1">ChiSjej6B24-2974</strain>
    </source>
</reference>
<evidence type="ECO:0000313" key="2">
    <source>
        <dbReference type="Proteomes" id="UP000824260"/>
    </source>
</evidence>
<comment type="caution">
    <text evidence="1">The sequence shown here is derived from an EMBL/GenBank/DDBJ whole genome shotgun (WGS) entry which is preliminary data.</text>
</comment>
<name>A0A9D1CYJ5_9FIRM</name>
<organism evidence="1 2">
    <name type="scientific">Candidatus Pullichristensenella stercorigallinarum</name>
    <dbReference type="NCBI Taxonomy" id="2840909"/>
    <lineage>
        <taxon>Bacteria</taxon>
        <taxon>Bacillati</taxon>
        <taxon>Bacillota</taxon>
        <taxon>Clostridia</taxon>
        <taxon>Candidatus Pullichristensenella</taxon>
    </lineage>
</organism>
<dbReference type="EMBL" id="DVFZ01000103">
    <property type="protein sequence ID" value="HIQ83600.1"/>
    <property type="molecule type" value="Genomic_DNA"/>
</dbReference>
<evidence type="ECO:0000313" key="1">
    <source>
        <dbReference type="EMBL" id="HIQ83600.1"/>
    </source>
</evidence>
<protein>
    <submittedName>
        <fullName evidence="1">Uncharacterized protein</fullName>
    </submittedName>
</protein>